<keyword evidence="8" id="KW-0808">Transferase</keyword>
<feature type="binding site" evidence="38">
    <location>
        <position position="253"/>
    </location>
    <ligand>
        <name>substrate</name>
    </ligand>
</feature>
<name>A0A3Q2Z9Q9_KRYMA</name>
<keyword evidence="9" id="KW-0812">Transmembrane</keyword>
<evidence type="ECO:0000256" key="20">
    <source>
        <dbReference type="ARBA" id="ARBA00040101"/>
    </source>
</evidence>
<evidence type="ECO:0000256" key="26">
    <source>
        <dbReference type="ARBA" id="ARBA00042990"/>
    </source>
</evidence>
<keyword evidence="12" id="KW-0333">Golgi apparatus</keyword>
<comment type="catalytic activity">
    <reaction evidence="30">
        <text>a ganglioside GA1 + CMP-N-acetyl-beta-neuraminate = a ganglioside GM1b + CMP + H(+)</text>
        <dbReference type="Rhea" id="RHEA:48244"/>
        <dbReference type="ChEBI" id="CHEBI:15378"/>
        <dbReference type="ChEBI" id="CHEBI:57812"/>
        <dbReference type="ChEBI" id="CHEBI:60377"/>
        <dbReference type="ChEBI" id="CHEBI:88069"/>
        <dbReference type="ChEBI" id="CHEBI:90151"/>
    </reaction>
    <physiologicalReaction direction="left-to-right" evidence="30">
        <dbReference type="Rhea" id="RHEA:48245"/>
    </physiologicalReaction>
</comment>
<keyword evidence="14" id="KW-0472">Membrane</keyword>
<dbReference type="InterPro" id="IPR012163">
    <property type="entry name" value="Sialyl_trans"/>
</dbReference>
<comment type="pathway">
    <text evidence="3">Protein modification; protein glycosylation.</text>
</comment>
<keyword evidence="11" id="KW-1133">Transmembrane helix</keyword>
<dbReference type="GO" id="GO:0006629">
    <property type="term" value="P:lipid metabolic process"/>
    <property type="evidence" value="ECO:0007669"/>
    <property type="project" value="UniProtKB-KW"/>
</dbReference>
<feature type="binding site" evidence="38">
    <location>
        <position position="89"/>
    </location>
    <ligand>
        <name>substrate</name>
    </ligand>
</feature>
<evidence type="ECO:0000256" key="34">
    <source>
        <dbReference type="ARBA" id="ARBA00072809"/>
    </source>
</evidence>
<dbReference type="Gene3D" id="3.90.1480.20">
    <property type="entry name" value="Glycosyl transferase family 29"/>
    <property type="match status" value="1"/>
</dbReference>
<sequence length="321" mass="36925">MAAKRKILLMLLVSSTILFSLLVFSDQLHVSSIIEQVKVYKEKPCSCEKCLSEDRMFQVHHVNHFVKPFLTAKSELSEEDYAWWKNIQRERGDYSTYKATVKELFEIFPAEPDYEKPSPNQCRTCSVVGNSVNLLKSHYGPLIDSQDIVIRINYGKVKGYEEDVGSKTTHRVMYPESSSRLDNTTHLVLFAFKIKDLQWLKKAFLTGFFGRSYASVKSTVKANKDLVMVVNPALMKHAHVVWLKKKGDYPSTGFMTLILALHMCDEVHVFGFGADSDGNWSHYFEVLKNKKFKTGNHPGQHEFTVIEKLANQKTIKFYRGY</sequence>
<dbReference type="OrthoDB" id="10264956at2759"/>
<evidence type="ECO:0000256" key="17">
    <source>
        <dbReference type="ARBA" id="ARBA00036292"/>
    </source>
</evidence>
<evidence type="ECO:0000256" key="24">
    <source>
        <dbReference type="ARBA" id="ARBA00042448"/>
    </source>
</evidence>
<dbReference type="GO" id="GO:0003836">
    <property type="term" value="F:beta-galactoside (CMP) alpha-2,3-sialyltransferase activity"/>
    <property type="evidence" value="ECO:0007669"/>
    <property type="project" value="UniProtKB-EC"/>
</dbReference>
<dbReference type="GO" id="GO:0047288">
    <property type="term" value="F:beta-D-galactosyl-(1-&gt;3)-N-acetyl-beta-D-galactosaminide alpha-2,3- sialyltransferase"/>
    <property type="evidence" value="ECO:0007669"/>
    <property type="project" value="UniProtKB-EC"/>
</dbReference>
<keyword evidence="10" id="KW-0735">Signal-anchor</keyword>
<evidence type="ECO:0000256" key="27">
    <source>
        <dbReference type="ARBA" id="ARBA00042991"/>
    </source>
</evidence>
<evidence type="ECO:0000256" key="10">
    <source>
        <dbReference type="ARBA" id="ARBA00022968"/>
    </source>
</evidence>
<dbReference type="GO" id="GO:0005576">
    <property type="term" value="C:extracellular region"/>
    <property type="evidence" value="ECO:0007669"/>
    <property type="project" value="UniProtKB-SubCell"/>
</dbReference>
<evidence type="ECO:0000256" key="37">
    <source>
        <dbReference type="ARBA" id="ARBA00082805"/>
    </source>
</evidence>
<evidence type="ECO:0000256" key="16">
    <source>
        <dbReference type="ARBA" id="ARBA00023180"/>
    </source>
</evidence>
<comment type="catalytic activity">
    <reaction evidence="31">
        <text>ganglioside GM1 (d18:1(4E)/18:0) + CMP-N-acetyl-beta-neuraminate = ganglioside GD1a (18:1(4E)/18:0) + CMP + H(+)</text>
        <dbReference type="Rhea" id="RHEA:48248"/>
        <dbReference type="ChEBI" id="CHEBI:15378"/>
        <dbReference type="ChEBI" id="CHEBI:57812"/>
        <dbReference type="ChEBI" id="CHEBI:60377"/>
        <dbReference type="ChEBI" id="CHEBI:73110"/>
        <dbReference type="ChEBI" id="CHEBI:90153"/>
    </reaction>
    <physiologicalReaction direction="left-to-right" evidence="31">
        <dbReference type="Rhea" id="RHEA:48249"/>
    </physiologicalReaction>
</comment>
<evidence type="ECO:0000256" key="5">
    <source>
        <dbReference type="ARBA" id="ARBA00006003"/>
    </source>
</evidence>
<feature type="binding site" evidence="38">
    <location>
        <position position="282"/>
    </location>
    <ligand>
        <name>substrate</name>
    </ligand>
</feature>
<dbReference type="InterPro" id="IPR038578">
    <property type="entry name" value="GT29-like_sf"/>
</dbReference>
<dbReference type="RefSeq" id="XP_017288083.1">
    <property type="nucleotide sequence ID" value="XM_017432594.3"/>
</dbReference>
<comment type="subcellular location">
    <subcellularLocation>
        <location evidence="1">Golgi apparatus</location>
        <location evidence="1">Golgi stack membrane</location>
        <topology evidence="1">Single-pass type II membrane protein</topology>
    </subcellularLocation>
    <subcellularLocation>
        <location evidence="2">Secreted</location>
    </subcellularLocation>
</comment>
<evidence type="ECO:0000256" key="11">
    <source>
        <dbReference type="ARBA" id="ARBA00022989"/>
    </source>
</evidence>
<evidence type="ECO:0000256" key="25">
    <source>
        <dbReference type="ARBA" id="ARBA00042682"/>
    </source>
</evidence>
<dbReference type="PIRSF" id="PIRSF005557">
    <property type="entry name" value="Sialyl_trans"/>
    <property type="match status" value="1"/>
</dbReference>
<comment type="subunit">
    <text evidence="33">Homodimer; disulfide-linked. Homodimer formation occurs in the endoplasmic reticulum.</text>
</comment>
<evidence type="ECO:0000256" key="2">
    <source>
        <dbReference type="ARBA" id="ARBA00004613"/>
    </source>
</evidence>
<evidence type="ECO:0000256" key="9">
    <source>
        <dbReference type="ARBA" id="ARBA00022692"/>
    </source>
</evidence>
<dbReference type="OMA" id="CCESVEL"/>
<evidence type="ECO:0000256" key="6">
    <source>
        <dbReference type="ARBA" id="ARBA00022525"/>
    </source>
</evidence>
<evidence type="ECO:0000313" key="42">
    <source>
        <dbReference type="Proteomes" id="UP000264800"/>
    </source>
</evidence>
<dbReference type="EC" id="2.4.3.2" evidence="18"/>
<dbReference type="InterPro" id="IPR051757">
    <property type="entry name" value="Beta-gal_alpha2-3_sialyltrans"/>
</dbReference>
<organism evidence="41 42">
    <name type="scientific">Kryptolebias marmoratus</name>
    <name type="common">Mangrove killifish</name>
    <name type="synonym">Rivulus marmoratus</name>
    <dbReference type="NCBI Taxonomy" id="37003"/>
    <lineage>
        <taxon>Eukaryota</taxon>
        <taxon>Metazoa</taxon>
        <taxon>Chordata</taxon>
        <taxon>Craniata</taxon>
        <taxon>Vertebrata</taxon>
        <taxon>Euteleostomi</taxon>
        <taxon>Actinopterygii</taxon>
        <taxon>Neopterygii</taxon>
        <taxon>Teleostei</taxon>
        <taxon>Neoteleostei</taxon>
        <taxon>Acanthomorphata</taxon>
        <taxon>Ovalentaria</taxon>
        <taxon>Atherinomorphae</taxon>
        <taxon>Cyprinodontiformes</taxon>
        <taxon>Rivulidae</taxon>
        <taxon>Kryptolebias</taxon>
    </lineage>
</organism>
<dbReference type="FunFam" id="3.90.1480.20:FF:000002">
    <property type="entry name" value="CMP-N-acetylneuraminate-beta-galactosamide- alpha-2,3-sialyltransferase 2"/>
    <property type="match status" value="1"/>
</dbReference>
<keyword evidence="16" id="KW-0325">Glycoprotein</keyword>
<dbReference type="GeneID" id="108245564"/>
<feature type="binding site" evidence="38">
    <location>
        <position position="213"/>
    </location>
    <ligand>
        <name>substrate</name>
    </ligand>
</feature>
<evidence type="ECO:0000256" key="36">
    <source>
        <dbReference type="ARBA" id="ARBA00081332"/>
    </source>
</evidence>
<evidence type="ECO:0000256" key="7">
    <source>
        <dbReference type="ARBA" id="ARBA00022676"/>
    </source>
</evidence>
<comment type="catalytic activity">
    <reaction evidence="17">
        <text>a beta-D-galactosyl-(1-&gt;3)-N-acetyl-alpha-D-galactosaminyl derivative + CMP-N-acetyl-beta-neuraminate = an N-acetyl-alpha-neuraminyl-(2-&gt;3)-beta-D-galactosyl-(1-&gt;3)-N-acetyl-alpha-D-galactosaminyl derivative + CMP + H(+)</text>
        <dbReference type="Rhea" id="RHEA:21616"/>
        <dbReference type="ChEBI" id="CHEBI:15378"/>
        <dbReference type="ChEBI" id="CHEBI:57812"/>
        <dbReference type="ChEBI" id="CHEBI:60377"/>
        <dbReference type="ChEBI" id="CHEBI:133470"/>
        <dbReference type="ChEBI" id="CHEBI:139596"/>
        <dbReference type="EC" id="2.4.3.4"/>
    </reaction>
    <physiologicalReaction direction="left-to-right" evidence="17">
        <dbReference type="Rhea" id="RHEA:21617"/>
    </physiologicalReaction>
</comment>
<keyword evidence="6" id="KW-0964">Secreted</keyword>
<protein>
    <recommendedName>
        <fullName evidence="20">CMP-N-acetylneuraminate-beta-galactosamide-alpha-2,3-sialyltransferase 1</fullName>
        <ecNumber evidence="18">2.4.3.2</ecNumber>
        <ecNumber evidence="19">2.4.3.4</ecNumber>
    </recommendedName>
    <alternativeName>
        <fullName evidence="34">CMP-N-acetylneuraminate-beta-galactosamide-alpha-2,3-sialyltransferase 2</fullName>
    </alternativeName>
    <alternativeName>
        <fullName evidence="27">Gal-NAc6S</fullName>
    </alternativeName>
    <alternativeName>
        <fullName evidence="24">Gal-beta-1,3-GalNAc-alpha-2,3-sialyltransferase</fullName>
    </alternativeName>
    <alternativeName>
        <fullName evidence="26">Monosialoganglioside sialyltransferase</fullName>
    </alternativeName>
    <alternativeName>
        <fullName evidence="22">ST3Gal I</fullName>
    </alternativeName>
    <alternativeName>
        <fullName evidence="35">ST3Gal II</fullName>
    </alternativeName>
    <alternativeName>
        <fullName evidence="23">ST3GalA.1</fullName>
    </alternativeName>
    <alternativeName>
        <fullName evidence="36">ST3GalA.2</fullName>
    </alternativeName>
    <alternativeName>
        <fullName evidence="21">ST3O</fullName>
    </alternativeName>
    <alternativeName>
        <fullName evidence="25">Sialyltransferase 4A</fullName>
    </alternativeName>
    <alternativeName>
        <fullName evidence="37">Sialyltransferase 4B</fullName>
    </alternativeName>
</protein>
<evidence type="ECO:0000256" key="4">
    <source>
        <dbReference type="ARBA" id="ARBA00004934"/>
    </source>
</evidence>
<dbReference type="Proteomes" id="UP000264800">
    <property type="component" value="Unplaced"/>
</dbReference>
<evidence type="ECO:0000256" key="39">
    <source>
        <dbReference type="PIRSR" id="PIRSR005557-2"/>
    </source>
</evidence>
<dbReference type="GO" id="GO:0097503">
    <property type="term" value="P:sialylation"/>
    <property type="evidence" value="ECO:0007669"/>
    <property type="project" value="TreeGrafter"/>
</dbReference>
<evidence type="ECO:0000313" key="41">
    <source>
        <dbReference type="Ensembl" id="ENSKMAP00000000291.1"/>
    </source>
</evidence>
<evidence type="ECO:0000256" key="38">
    <source>
        <dbReference type="PIRSR" id="PIRSR005557-1"/>
    </source>
</evidence>
<evidence type="ECO:0000256" key="12">
    <source>
        <dbReference type="ARBA" id="ARBA00023034"/>
    </source>
</evidence>
<dbReference type="AlphaFoldDB" id="A0A3Q2Z9Q9"/>
<proteinExistence type="inferred from homology"/>
<dbReference type="EC" id="2.4.3.4" evidence="19"/>
<dbReference type="PANTHER" id="PTHR46032">
    <property type="entry name" value="ALPHA-2,3-SIALYLTRANSFERASE ST3GAL I ISOFORM X1"/>
    <property type="match status" value="1"/>
</dbReference>
<evidence type="ECO:0000256" key="35">
    <source>
        <dbReference type="ARBA" id="ARBA00081228"/>
    </source>
</evidence>
<feature type="binding site" evidence="38">
    <location>
        <position position="249"/>
    </location>
    <ligand>
        <name>substrate</name>
    </ligand>
</feature>
<feature type="chain" id="PRO_5018600639" description="CMP-N-acetylneuraminate-beta-galactosamide-alpha-2,3-sialyltransferase 1" evidence="40">
    <location>
        <begin position="26"/>
        <end position="321"/>
    </location>
</feature>
<evidence type="ECO:0000256" key="19">
    <source>
        <dbReference type="ARBA" id="ARBA00039107"/>
    </source>
</evidence>
<evidence type="ECO:0000256" key="3">
    <source>
        <dbReference type="ARBA" id="ARBA00004922"/>
    </source>
</evidence>
<dbReference type="GeneTree" id="ENSGT00940000154725"/>
<feature type="disulfide bond" evidence="39">
    <location>
        <begin position="125"/>
        <end position="264"/>
    </location>
</feature>
<evidence type="ECO:0000256" key="30">
    <source>
        <dbReference type="ARBA" id="ARBA00043816"/>
    </source>
</evidence>
<reference evidence="41" key="1">
    <citation type="submission" date="2025-08" db="UniProtKB">
        <authorList>
            <consortium name="Ensembl"/>
        </authorList>
    </citation>
    <scope>IDENTIFICATION</scope>
</reference>
<feature type="signal peptide" evidence="40">
    <location>
        <begin position="1"/>
        <end position="25"/>
    </location>
</feature>
<evidence type="ECO:0000256" key="33">
    <source>
        <dbReference type="ARBA" id="ARBA00062545"/>
    </source>
</evidence>
<evidence type="ECO:0000256" key="28">
    <source>
        <dbReference type="ARBA" id="ARBA00043673"/>
    </source>
</evidence>
<evidence type="ECO:0000256" key="8">
    <source>
        <dbReference type="ARBA" id="ARBA00022679"/>
    </source>
</evidence>
<evidence type="ECO:0000256" key="14">
    <source>
        <dbReference type="ARBA" id="ARBA00023136"/>
    </source>
</evidence>
<evidence type="ECO:0000256" key="1">
    <source>
        <dbReference type="ARBA" id="ARBA00004447"/>
    </source>
</evidence>
<evidence type="ECO:0000256" key="31">
    <source>
        <dbReference type="ARBA" id="ARBA00047509"/>
    </source>
</evidence>
<dbReference type="Pfam" id="PF00777">
    <property type="entry name" value="Glyco_transf_29"/>
    <property type="match status" value="1"/>
</dbReference>
<reference evidence="41" key="2">
    <citation type="submission" date="2025-09" db="UniProtKB">
        <authorList>
            <consortium name="Ensembl"/>
        </authorList>
    </citation>
    <scope>IDENTIFICATION</scope>
</reference>
<evidence type="ECO:0000256" key="13">
    <source>
        <dbReference type="ARBA" id="ARBA00023098"/>
    </source>
</evidence>
<accession>A0A3Q2Z9Q9</accession>
<evidence type="ECO:0000256" key="22">
    <source>
        <dbReference type="ARBA" id="ARBA00041997"/>
    </source>
</evidence>
<dbReference type="PANTHER" id="PTHR46032:SF6">
    <property type="entry name" value="CMP-N-ACETYLNEURAMINATE-BETA-GALACTOSAMIDE-ALPHA-2,3-SIALYLTRANSFERASE 1"/>
    <property type="match status" value="1"/>
</dbReference>
<comment type="similarity">
    <text evidence="5">Belongs to the glycosyltransferase 29 family.</text>
</comment>
<evidence type="ECO:0000256" key="32">
    <source>
        <dbReference type="ARBA" id="ARBA00052027"/>
    </source>
</evidence>
<comment type="catalytic activity">
    <reaction evidence="28">
        <text>a ganglioside GA1 (d18:1(4E)) + CMP-N-acetyl-beta-neuraminate = a ganglioside GM1b (d18:1(4E)) + CMP + H(+)</text>
        <dbReference type="Rhea" id="RHEA:47560"/>
        <dbReference type="ChEBI" id="CHEBI:15378"/>
        <dbReference type="ChEBI" id="CHEBI:27938"/>
        <dbReference type="ChEBI" id="CHEBI:57812"/>
        <dbReference type="ChEBI" id="CHEBI:60377"/>
        <dbReference type="ChEBI" id="CHEBI:78568"/>
    </reaction>
    <physiologicalReaction direction="left-to-right" evidence="28">
        <dbReference type="Rhea" id="RHEA:47561"/>
    </physiologicalReaction>
</comment>
<evidence type="ECO:0000256" key="15">
    <source>
        <dbReference type="ARBA" id="ARBA00023157"/>
    </source>
</evidence>
<evidence type="ECO:0000256" key="21">
    <source>
        <dbReference type="ARBA" id="ARBA00041507"/>
    </source>
</evidence>
<comment type="catalytic activity">
    <reaction evidence="32">
        <text>a globoside GalGb4Cer + CMP-N-acetyl-beta-neuraminate = a globoside MSGG + CMP + H(+)</text>
        <dbReference type="Rhea" id="RHEA:65372"/>
        <dbReference type="ChEBI" id="CHEBI:15378"/>
        <dbReference type="ChEBI" id="CHEBI:57812"/>
        <dbReference type="ChEBI" id="CHEBI:60377"/>
        <dbReference type="ChEBI" id="CHEBI:140623"/>
        <dbReference type="ChEBI" id="CHEBI:140691"/>
    </reaction>
    <physiologicalReaction direction="left-to-right" evidence="32">
        <dbReference type="Rhea" id="RHEA:65373"/>
    </physiologicalReaction>
</comment>
<dbReference type="Ensembl" id="ENSKMAT00000000320.1">
    <property type="protein sequence ID" value="ENSKMAP00000000291.1"/>
    <property type="gene ID" value="ENSKMAG00000000252.1"/>
</dbReference>
<dbReference type="STRING" id="37003.ENSKMAP00000000291"/>
<dbReference type="GO" id="GO:0032580">
    <property type="term" value="C:Golgi cisterna membrane"/>
    <property type="evidence" value="ECO:0007669"/>
    <property type="project" value="UniProtKB-SubCell"/>
</dbReference>
<feature type="binding site" evidence="38">
    <location>
        <position position="130"/>
    </location>
    <ligand>
        <name>substrate</name>
    </ligand>
</feature>
<evidence type="ECO:0000256" key="23">
    <source>
        <dbReference type="ARBA" id="ARBA00042022"/>
    </source>
</evidence>
<evidence type="ECO:0000256" key="29">
    <source>
        <dbReference type="ARBA" id="ARBA00043773"/>
    </source>
</evidence>
<comment type="pathway">
    <text evidence="4">Glycolipid biosynthesis.</text>
</comment>
<comment type="catalytic activity">
    <reaction evidence="29">
        <text>a ganglioside GM1 (d18:1(4E)) + CMP-N-acetyl-beta-neuraminate = a ganglioside GD1a (d18:1(4E)) + CMP + H(+)</text>
        <dbReference type="Rhea" id="RHEA:18021"/>
        <dbReference type="ChEBI" id="CHEBI:15378"/>
        <dbReference type="ChEBI" id="CHEBI:57812"/>
        <dbReference type="ChEBI" id="CHEBI:60377"/>
        <dbReference type="ChEBI" id="CHEBI:77709"/>
        <dbReference type="ChEBI" id="CHEBI:78445"/>
        <dbReference type="EC" id="2.4.3.2"/>
    </reaction>
    <physiologicalReaction direction="left-to-right" evidence="29">
        <dbReference type="Rhea" id="RHEA:18022"/>
    </physiologicalReaction>
</comment>
<feature type="binding site" evidence="38">
    <location>
        <position position="153"/>
    </location>
    <ligand>
        <name>substrate</name>
    </ligand>
</feature>
<keyword evidence="42" id="KW-1185">Reference proteome</keyword>
<feature type="binding site" evidence="38">
    <location>
        <position position="297"/>
    </location>
    <ligand>
        <name>substrate</name>
    </ligand>
</feature>
<keyword evidence="15" id="KW-1015">Disulfide bond</keyword>
<keyword evidence="40" id="KW-0732">Signal</keyword>
<evidence type="ECO:0000256" key="18">
    <source>
        <dbReference type="ARBA" id="ARBA00039106"/>
    </source>
</evidence>
<feature type="binding site" evidence="38">
    <location>
        <position position="273"/>
    </location>
    <ligand>
        <name>substrate</name>
    </ligand>
</feature>
<keyword evidence="7" id="KW-0328">Glycosyltransferase</keyword>
<evidence type="ECO:0000256" key="40">
    <source>
        <dbReference type="SAM" id="SignalP"/>
    </source>
</evidence>
<keyword evidence="13" id="KW-0443">Lipid metabolism</keyword>
<dbReference type="InterPro" id="IPR001675">
    <property type="entry name" value="Glyco_trans_29"/>
</dbReference>